<protein>
    <recommendedName>
        <fullName evidence="10">1,4-alpha-glucan branching enzyme GlgB</fullName>
        <ecNumber evidence="10">2.4.1.18</ecNumber>
    </recommendedName>
    <alternativeName>
        <fullName evidence="10">1,4-alpha-D-glucan:1,4-alpha-D-glucan 6-glucosyl-transferase</fullName>
    </alternativeName>
    <alternativeName>
        <fullName evidence="10">Alpha-(1-&gt;4)-glucan branching enzyme</fullName>
    </alternativeName>
    <alternativeName>
        <fullName evidence="10">Glycogen branching enzyme</fullName>
        <shortName evidence="10">BE</shortName>
    </alternativeName>
</protein>
<evidence type="ECO:0000256" key="4">
    <source>
        <dbReference type="ARBA" id="ARBA00009000"/>
    </source>
</evidence>
<evidence type="ECO:0000256" key="7">
    <source>
        <dbReference type="ARBA" id="ARBA00022679"/>
    </source>
</evidence>
<evidence type="ECO:0000256" key="10">
    <source>
        <dbReference type="HAMAP-Rule" id="MF_00685"/>
    </source>
</evidence>
<dbReference type="GO" id="GO:0005829">
    <property type="term" value="C:cytosol"/>
    <property type="evidence" value="ECO:0007669"/>
    <property type="project" value="TreeGrafter"/>
</dbReference>
<organism evidence="12 13">
    <name type="scientific">Methylogaea oryzae</name>
    <dbReference type="NCBI Taxonomy" id="1295382"/>
    <lineage>
        <taxon>Bacteria</taxon>
        <taxon>Pseudomonadati</taxon>
        <taxon>Pseudomonadota</taxon>
        <taxon>Gammaproteobacteria</taxon>
        <taxon>Methylococcales</taxon>
        <taxon>Methylococcaceae</taxon>
        <taxon>Methylogaea</taxon>
    </lineage>
</organism>
<dbReference type="NCBIfam" id="NF003811">
    <property type="entry name" value="PRK05402.1"/>
    <property type="match status" value="1"/>
</dbReference>
<comment type="similarity">
    <text evidence="4 10">Belongs to the glycosyl hydrolase 13 family. GlgB subfamily.</text>
</comment>
<dbReference type="Pfam" id="PF02806">
    <property type="entry name" value="Alpha-amylase_C"/>
    <property type="match status" value="1"/>
</dbReference>
<dbReference type="PANTHER" id="PTHR43651">
    <property type="entry name" value="1,4-ALPHA-GLUCAN-BRANCHING ENZYME"/>
    <property type="match status" value="1"/>
</dbReference>
<evidence type="ECO:0000256" key="9">
    <source>
        <dbReference type="ARBA" id="ARBA00023277"/>
    </source>
</evidence>
<dbReference type="Pfam" id="PF22019">
    <property type="entry name" value="GlgB_N"/>
    <property type="match status" value="1"/>
</dbReference>
<accession>A0A8D5AKZ7</accession>
<dbReference type="CDD" id="cd11322">
    <property type="entry name" value="AmyAc_Glg_BE"/>
    <property type="match status" value="1"/>
</dbReference>
<dbReference type="InterPro" id="IPR006048">
    <property type="entry name" value="A-amylase/branching_C"/>
</dbReference>
<dbReference type="CDD" id="cd02855">
    <property type="entry name" value="E_set_GBE_prok_N"/>
    <property type="match status" value="1"/>
</dbReference>
<evidence type="ECO:0000259" key="11">
    <source>
        <dbReference type="SMART" id="SM00642"/>
    </source>
</evidence>
<evidence type="ECO:0000256" key="1">
    <source>
        <dbReference type="ARBA" id="ARBA00000826"/>
    </source>
</evidence>
<dbReference type="PANTHER" id="PTHR43651:SF3">
    <property type="entry name" value="1,4-ALPHA-GLUCAN-BRANCHING ENZYME"/>
    <property type="match status" value="1"/>
</dbReference>
<comment type="catalytic activity">
    <reaction evidence="1 10">
        <text>Transfers a segment of a (1-&gt;4)-alpha-D-glucan chain to a primary hydroxy group in a similar glucan chain.</text>
        <dbReference type="EC" id="2.4.1.18"/>
    </reaction>
</comment>
<dbReference type="NCBIfam" id="NF008967">
    <property type="entry name" value="PRK12313.1"/>
    <property type="match status" value="1"/>
</dbReference>
<feature type="active site" description="Nucleophile" evidence="10">
    <location>
        <position position="413"/>
    </location>
</feature>
<feature type="domain" description="Glycosyl hydrolase family 13 catalytic" evidence="11">
    <location>
        <begin position="256"/>
        <end position="602"/>
    </location>
</feature>
<dbReference type="GO" id="GO:0004553">
    <property type="term" value="F:hydrolase activity, hydrolyzing O-glycosyl compounds"/>
    <property type="evidence" value="ECO:0007669"/>
    <property type="project" value="InterPro"/>
</dbReference>
<evidence type="ECO:0000256" key="5">
    <source>
        <dbReference type="ARBA" id="ARBA00022600"/>
    </source>
</evidence>
<dbReference type="KEGG" id="moz:MoryE10_22320"/>
<keyword evidence="9 10" id="KW-0119">Carbohydrate metabolism</keyword>
<dbReference type="PIRSF" id="PIRSF000463">
    <property type="entry name" value="GlgB"/>
    <property type="match status" value="1"/>
</dbReference>
<dbReference type="FunFam" id="2.60.40.10:FF:000169">
    <property type="entry name" value="1,4-alpha-glucan branching enzyme GlgB"/>
    <property type="match status" value="1"/>
</dbReference>
<feature type="active site" description="Proton donor" evidence="10">
    <location>
        <position position="466"/>
    </location>
</feature>
<dbReference type="GO" id="GO:0043169">
    <property type="term" value="F:cation binding"/>
    <property type="evidence" value="ECO:0007669"/>
    <property type="project" value="InterPro"/>
</dbReference>
<name>A0A8D5AKZ7_9GAMM</name>
<evidence type="ECO:0000256" key="3">
    <source>
        <dbReference type="ARBA" id="ARBA00004964"/>
    </source>
</evidence>
<dbReference type="NCBIfam" id="TIGR01515">
    <property type="entry name" value="branching_enzym"/>
    <property type="match status" value="1"/>
</dbReference>
<comment type="function">
    <text evidence="2 10">Catalyzes the formation of the alpha-1,6-glucosidic linkages in glycogen by scission of a 1,4-alpha-linked oligosaccharide from growing alpha-1,4-glucan chains and the subsequent attachment of the oligosaccharide to the alpha-1,6 position.</text>
</comment>
<dbReference type="Proteomes" id="UP000824988">
    <property type="component" value="Chromosome"/>
</dbReference>
<dbReference type="GO" id="GO:0003844">
    <property type="term" value="F:1,4-alpha-glucan branching enzyme activity"/>
    <property type="evidence" value="ECO:0007669"/>
    <property type="project" value="UniProtKB-UniRule"/>
</dbReference>
<dbReference type="InterPro" id="IPR037439">
    <property type="entry name" value="Branching_enzy"/>
</dbReference>
<dbReference type="HAMAP" id="MF_00685">
    <property type="entry name" value="GlgB"/>
    <property type="match status" value="1"/>
</dbReference>
<dbReference type="FunFam" id="2.60.40.1180:FF:000002">
    <property type="entry name" value="1,4-alpha-glucan branching enzyme GlgB"/>
    <property type="match status" value="1"/>
</dbReference>
<dbReference type="InterPro" id="IPR006047">
    <property type="entry name" value="GH13_cat_dom"/>
</dbReference>
<dbReference type="Pfam" id="PF00128">
    <property type="entry name" value="Alpha-amylase"/>
    <property type="match status" value="2"/>
</dbReference>
<dbReference type="GO" id="GO:0005978">
    <property type="term" value="P:glycogen biosynthetic process"/>
    <property type="evidence" value="ECO:0007669"/>
    <property type="project" value="UniProtKB-UniRule"/>
</dbReference>
<reference evidence="12" key="1">
    <citation type="submission" date="2019-06" db="EMBL/GenBank/DDBJ databases">
        <title>Complete genome sequence of Methylogaea oryzae strain JCM16910.</title>
        <authorList>
            <person name="Asakawa S."/>
        </authorList>
    </citation>
    <scope>NUCLEOTIDE SEQUENCE</scope>
    <source>
        <strain evidence="12">E10</strain>
    </source>
</reference>
<dbReference type="SMART" id="SM00642">
    <property type="entry name" value="Aamy"/>
    <property type="match status" value="1"/>
</dbReference>
<proteinExistence type="inferred from homology"/>
<dbReference type="FunFam" id="3.20.20.80:FF:000003">
    <property type="entry name" value="1,4-alpha-glucan branching enzyme GlgB"/>
    <property type="match status" value="1"/>
</dbReference>
<keyword evidence="5 10" id="KW-0321">Glycogen metabolism</keyword>
<keyword evidence="7 10" id="KW-0808">Transferase</keyword>
<dbReference type="UniPathway" id="UPA00164"/>
<keyword evidence="8 10" id="KW-0320">Glycogen biosynthesis</keyword>
<comment type="pathway">
    <text evidence="3 10">Glycan biosynthesis; glycogen biosynthesis.</text>
</comment>
<keyword evidence="13" id="KW-1185">Reference proteome</keyword>
<evidence type="ECO:0000313" key="13">
    <source>
        <dbReference type="Proteomes" id="UP000824988"/>
    </source>
</evidence>
<dbReference type="AlphaFoldDB" id="A0A8D5AKZ7"/>
<evidence type="ECO:0000256" key="2">
    <source>
        <dbReference type="ARBA" id="ARBA00002953"/>
    </source>
</evidence>
<dbReference type="EMBL" id="AP019782">
    <property type="protein sequence ID" value="BBL71626.1"/>
    <property type="molecule type" value="Genomic_DNA"/>
</dbReference>
<dbReference type="InterPro" id="IPR006407">
    <property type="entry name" value="GlgB"/>
</dbReference>
<dbReference type="Pfam" id="PF02922">
    <property type="entry name" value="CBM_48"/>
    <property type="match status" value="1"/>
</dbReference>
<keyword evidence="6 10" id="KW-0328">Glycosyltransferase</keyword>
<evidence type="ECO:0000256" key="6">
    <source>
        <dbReference type="ARBA" id="ARBA00022676"/>
    </source>
</evidence>
<evidence type="ECO:0000256" key="8">
    <source>
        <dbReference type="ARBA" id="ARBA00023056"/>
    </source>
</evidence>
<evidence type="ECO:0000313" key="12">
    <source>
        <dbReference type="EMBL" id="BBL71626.1"/>
    </source>
</evidence>
<comment type="subunit">
    <text evidence="10">Monomer.</text>
</comment>
<dbReference type="InterPro" id="IPR054169">
    <property type="entry name" value="GlgB_N"/>
</dbReference>
<dbReference type="EC" id="2.4.1.18" evidence="10"/>
<dbReference type="RefSeq" id="WP_221047071.1">
    <property type="nucleotide sequence ID" value="NZ_AP019782.1"/>
</dbReference>
<dbReference type="InterPro" id="IPR004193">
    <property type="entry name" value="Glyco_hydro_13_N"/>
</dbReference>
<dbReference type="InterPro" id="IPR044143">
    <property type="entry name" value="GlgB_N_E_set_prok"/>
</dbReference>
<sequence>MKGLSRPTASAPRLNAALRQVLEARHHDPFAVLGLHRRSDGEVLHVLVPRAAYVRLGEDGPWLERVEGTDLFQHRLAEGETLPAHYSLIWEDGHGNRHTIVDPYSFPPQLPDFDLHLFGEGRHWHIHRLLGARPWLADGVEGVLFAVWAPNAERVSVVGDFNHWDGRVHPMRVRGGSGVWELFIPGVAVGALYKFEVRAQGGRILLKSDPYGRQFQLRPDTASLVTAQDTYRWGDAAWLEARGRWDWLHQPSSIYEVHLGSWRRDENGGFLGYRELAHQLVDYLKPLGFTHIELLPITEHPFDGSWGYQTTGYFAPTSRHGTPDDFRYFVDHCHQNGIGVILDWVPAHFPKDAHGLAHFDGTALYEHEDPRKGEHRDWGTLIYNYGRNEVKNFLLASALCWLEDFHLDGLRVDAVASMLYLDYSRNAGDWVPNVYGGNQNLEAMAFLRELNAVAHERHPGATIIAEESTAWPQVTRPTYVGGLGFSMKWNMGWMHDTLTYFSKEPVHRQHHHDQLTFGLLYAFTENFVLPFSHDEVVHGKRSMLGKMPGDEWQRFANLRLLYTFQFTYPGKKLLFMGSEFGQGDEWDESRDLDWYVLDYALHRGMQTLVGDLNRLYRATPALYGHDFEQEGFDWVDCHDAQHSVISYVRRDGDDFRLVVLNFTPVPREGYRIGVPRAGDYQEVLNSDSQHYGGGNVGNGWVSSDEIPCMGHPYSLCLTLPPLAGVVLAPMGG</sequence>
<gene>
    <name evidence="10 12" type="primary">glgB</name>
    <name evidence="12" type="ORF">MoryE10_22320</name>
</gene>